<proteinExistence type="predicted"/>
<name>A0ABU9E8L2_9BACT</name>
<accession>A0ABU9E8L2</accession>
<reference evidence="2 3" key="1">
    <citation type="submission" date="2024-02" db="EMBL/GenBank/DDBJ databases">
        <title>A novel Gemmatimonadota bacterium.</title>
        <authorList>
            <person name="Du Z.-J."/>
            <person name="Ye Y.-Q."/>
        </authorList>
    </citation>
    <scope>NUCLEOTIDE SEQUENCE [LARGE SCALE GENOMIC DNA]</scope>
    <source>
        <strain evidence="2 3">DH-20</strain>
    </source>
</reference>
<keyword evidence="3" id="KW-1185">Reference proteome</keyword>
<protein>
    <submittedName>
        <fullName evidence="2">HEAT repeat domain-containing protein</fullName>
    </submittedName>
</protein>
<dbReference type="RefSeq" id="WP_405274883.1">
    <property type="nucleotide sequence ID" value="NZ_CP144380.1"/>
</dbReference>
<feature type="chain" id="PRO_5046081989" evidence="1">
    <location>
        <begin position="28"/>
        <end position="263"/>
    </location>
</feature>
<comment type="caution">
    <text evidence="2">The sequence shown here is derived from an EMBL/GenBank/DDBJ whole genome shotgun (WGS) entry which is preliminary data.</text>
</comment>
<organism evidence="2 3">
    <name type="scientific">Gaopeijia maritima</name>
    <dbReference type="NCBI Taxonomy" id="3119007"/>
    <lineage>
        <taxon>Bacteria</taxon>
        <taxon>Pseudomonadati</taxon>
        <taxon>Gemmatimonadota</taxon>
        <taxon>Longimicrobiia</taxon>
        <taxon>Gaopeijiales</taxon>
        <taxon>Gaopeijiaceae</taxon>
        <taxon>Gaopeijia</taxon>
    </lineage>
</organism>
<dbReference type="InterPro" id="IPR016024">
    <property type="entry name" value="ARM-type_fold"/>
</dbReference>
<dbReference type="EMBL" id="JBBHLI010000002">
    <property type="protein sequence ID" value="MEK9500449.1"/>
    <property type="molecule type" value="Genomic_DNA"/>
</dbReference>
<evidence type="ECO:0000313" key="3">
    <source>
        <dbReference type="Proteomes" id="UP001484239"/>
    </source>
</evidence>
<evidence type="ECO:0000313" key="2">
    <source>
        <dbReference type="EMBL" id="MEK9500449.1"/>
    </source>
</evidence>
<gene>
    <name evidence="2" type="ORF">WI372_05630</name>
</gene>
<dbReference type="Proteomes" id="UP001484239">
    <property type="component" value="Unassembled WGS sequence"/>
</dbReference>
<evidence type="ECO:0000256" key="1">
    <source>
        <dbReference type="SAM" id="SignalP"/>
    </source>
</evidence>
<keyword evidence="1" id="KW-0732">Signal</keyword>
<dbReference type="Gene3D" id="1.25.10.10">
    <property type="entry name" value="Leucine-rich Repeat Variant"/>
    <property type="match status" value="1"/>
</dbReference>
<sequence>MSGLRLGPLGAAAVAVLLLPAAGAAQSGDELGERIAAASGDRVTFHFDVEPDVRVCENGFSRGDERRFHGSWNGGEPRCVEGPMEVLIERRAGVIHEVDYGPTGSHAGARDLGRVDPLEASAFLLTLHARGARSDAAEDGLAGAVVARGAEPGRGLIELGRNRSLDSDLRQAALFWASQEAAEGIDTTLAGIAADEAEDQDVRDAAVFGLSQRPDAEAVPALMDLALSAPHVQTRKTALFWLSQSDDGRVPDFFAQLILGSGG</sequence>
<dbReference type="InterPro" id="IPR011989">
    <property type="entry name" value="ARM-like"/>
</dbReference>
<dbReference type="SUPFAM" id="SSF48371">
    <property type="entry name" value="ARM repeat"/>
    <property type="match status" value="1"/>
</dbReference>
<feature type="signal peptide" evidence="1">
    <location>
        <begin position="1"/>
        <end position="27"/>
    </location>
</feature>